<dbReference type="RefSeq" id="XP_005790154.1">
    <property type="nucleotide sequence ID" value="XM_005790097.1"/>
</dbReference>
<dbReference type="Proteomes" id="UP000013827">
    <property type="component" value="Unassembled WGS sequence"/>
</dbReference>
<accession>A0A0D3KPP0</accession>
<feature type="compositionally biased region" description="Basic and acidic residues" evidence="1">
    <location>
        <begin position="432"/>
        <end position="442"/>
    </location>
</feature>
<protein>
    <submittedName>
        <fullName evidence="3">Uncharacterized protein</fullName>
    </submittedName>
</protein>
<dbReference type="AlphaFoldDB" id="A0A0D3KPP0"/>
<feature type="region of interest" description="Disordered" evidence="1">
    <location>
        <begin position="418"/>
        <end position="442"/>
    </location>
</feature>
<dbReference type="KEGG" id="ehx:EMIHUDRAFT_460492"/>
<reference evidence="4" key="1">
    <citation type="journal article" date="2013" name="Nature">
        <title>Pan genome of the phytoplankton Emiliania underpins its global distribution.</title>
        <authorList>
            <person name="Read B.A."/>
            <person name="Kegel J."/>
            <person name="Klute M.J."/>
            <person name="Kuo A."/>
            <person name="Lefebvre S.C."/>
            <person name="Maumus F."/>
            <person name="Mayer C."/>
            <person name="Miller J."/>
            <person name="Monier A."/>
            <person name="Salamov A."/>
            <person name="Young J."/>
            <person name="Aguilar M."/>
            <person name="Claverie J.M."/>
            <person name="Frickenhaus S."/>
            <person name="Gonzalez K."/>
            <person name="Herman E.K."/>
            <person name="Lin Y.C."/>
            <person name="Napier J."/>
            <person name="Ogata H."/>
            <person name="Sarno A.F."/>
            <person name="Shmutz J."/>
            <person name="Schroeder D."/>
            <person name="de Vargas C."/>
            <person name="Verret F."/>
            <person name="von Dassow P."/>
            <person name="Valentin K."/>
            <person name="Van de Peer Y."/>
            <person name="Wheeler G."/>
            <person name="Dacks J.B."/>
            <person name="Delwiche C.F."/>
            <person name="Dyhrman S.T."/>
            <person name="Glockner G."/>
            <person name="John U."/>
            <person name="Richards T."/>
            <person name="Worden A.Z."/>
            <person name="Zhang X."/>
            <person name="Grigoriev I.V."/>
            <person name="Allen A.E."/>
            <person name="Bidle K."/>
            <person name="Borodovsky M."/>
            <person name="Bowler C."/>
            <person name="Brownlee C."/>
            <person name="Cock J.M."/>
            <person name="Elias M."/>
            <person name="Gladyshev V.N."/>
            <person name="Groth M."/>
            <person name="Guda C."/>
            <person name="Hadaegh A."/>
            <person name="Iglesias-Rodriguez M.D."/>
            <person name="Jenkins J."/>
            <person name="Jones B.M."/>
            <person name="Lawson T."/>
            <person name="Leese F."/>
            <person name="Lindquist E."/>
            <person name="Lobanov A."/>
            <person name="Lomsadze A."/>
            <person name="Malik S.B."/>
            <person name="Marsh M.E."/>
            <person name="Mackinder L."/>
            <person name="Mock T."/>
            <person name="Mueller-Roeber B."/>
            <person name="Pagarete A."/>
            <person name="Parker M."/>
            <person name="Probert I."/>
            <person name="Quesneville H."/>
            <person name="Raines C."/>
            <person name="Rensing S.A."/>
            <person name="Riano-Pachon D.M."/>
            <person name="Richier S."/>
            <person name="Rokitta S."/>
            <person name="Shiraiwa Y."/>
            <person name="Soanes D.M."/>
            <person name="van der Giezen M."/>
            <person name="Wahlund T.M."/>
            <person name="Williams B."/>
            <person name="Wilson W."/>
            <person name="Wolfe G."/>
            <person name="Wurch L.L."/>
        </authorList>
    </citation>
    <scope>NUCLEOTIDE SEQUENCE</scope>
</reference>
<name>A0A0D3KPP0_EMIH1</name>
<proteinExistence type="predicted"/>
<dbReference type="eggNOG" id="ENOG502S6WY">
    <property type="taxonomic scope" value="Eukaryota"/>
</dbReference>
<dbReference type="EnsemblProtists" id="EOD37725">
    <property type="protein sequence ID" value="EOD37725"/>
    <property type="gene ID" value="EMIHUDRAFT_460492"/>
</dbReference>
<feature type="signal peptide" evidence="2">
    <location>
        <begin position="1"/>
        <end position="29"/>
    </location>
</feature>
<dbReference type="HOGENOM" id="CLU_620300_0_0_1"/>
<reference evidence="3" key="2">
    <citation type="submission" date="2024-10" db="UniProtKB">
        <authorList>
            <consortium name="EnsemblProtists"/>
        </authorList>
    </citation>
    <scope>IDENTIFICATION</scope>
</reference>
<dbReference type="PaxDb" id="2903-EOD37725"/>
<dbReference type="GeneID" id="17282995"/>
<keyword evidence="4" id="KW-1185">Reference proteome</keyword>
<evidence type="ECO:0000256" key="2">
    <source>
        <dbReference type="SAM" id="SignalP"/>
    </source>
</evidence>
<sequence length="442" mass="47991">MHTLTAPPPPWPNCILLFVALLLWSGIEKTKPADAELDDELLASKSVRDGIAALKQYRKSAISLQDQFAKDGNMNLIPVIRKEFDFSKLRDDLNVVTTVFDDQTQLTTDQRTRSIIYDLTELENAARLKKGDPERTPKKIANVQKVETPLYSGKYRSQRVGWTAPAVPGGWSAASCWHTCVALGAVVPTHLHMERTAASVSNATANPAVCSERSQMLLRTTPSAAAGKRWYGNRLTGSASKWLLTSVRLCASTKSILVTLGAGHGVPKGRSSNASQFARDADADAAAGTTAAAGDRLLTPIERMGAFPPRPATVEASMLASTPAPDLRDWGALSTGSIVIPGVFFWYLTRTSATLSRFSVLGGLCFVSVRTRSKLTFGNISVRYQKNARSFTIHVYMNGADGFGEHRSRPGAATRRLLEQPRGASRMHRHTVVQDDGARAAQ</sequence>
<feature type="chain" id="PRO_5044291890" evidence="2">
    <location>
        <begin position="30"/>
        <end position="442"/>
    </location>
</feature>
<organism evidence="3 4">
    <name type="scientific">Emiliania huxleyi (strain CCMP1516)</name>
    <dbReference type="NCBI Taxonomy" id="280463"/>
    <lineage>
        <taxon>Eukaryota</taxon>
        <taxon>Haptista</taxon>
        <taxon>Haptophyta</taxon>
        <taxon>Prymnesiophyceae</taxon>
        <taxon>Isochrysidales</taxon>
        <taxon>Noelaerhabdaceae</taxon>
        <taxon>Emiliania</taxon>
    </lineage>
</organism>
<evidence type="ECO:0000313" key="3">
    <source>
        <dbReference type="EnsemblProtists" id="EOD37725"/>
    </source>
</evidence>
<keyword evidence="2" id="KW-0732">Signal</keyword>
<evidence type="ECO:0000256" key="1">
    <source>
        <dbReference type="SAM" id="MobiDB-lite"/>
    </source>
</evidence>
<evidence type="ECO:0000313" key="4">
    <source>
        <dbReference type="Proteomes" id="UP000013827"/>
    </source>
</evidence>